<evidence type="ECO:0000313" key="2">
    <source>
        <dbReference type="Proteomes" id="UP000630528"/>
    </source>
</evidence>
<proteinExistence type="predicted"/>
<keyword evidence="2" id="KW-1185">Reference proteome</keyword>
<reference evidence="1" key="1">
    <citation type="journal article" date="2012" name="J. Microbiol. Biotechnol.">
        <title>Ramlibacter ginsenosidimutans sp. nov., with ginsenoside-converting activity.</title>
        <authorList>
            <person name="Wang L."/>
            <person name="An D.S."/>
            <person name="Kim S.G."/>
            <person name="Jin F.X."/>
            <person name="Kim S.C."/>
            <person name="Lee S.T."/>
            <person name="Im W.T."/>
        </authorList>
    </citation>
    <scope>NUCLEOTIDE SEQUENCE</scope>
    <source>
        <strain evidence="1">KACC 17527</strain>
    </source>
</reference>
<protein>
    <submittedName>
        <fullName evidence="1">Uncharacterized protein</fullName>
    </submittedName>
</protein>
<dbReference type="EMBL" id="JAEPWM010000003">
    <property type="protein sequence ID" value="MBK6006436.1"/>
    <property type="molecule type" value="Genomic_DNA"/>
</dbReference>
<dbReference type="Proteomes" id="UP000630528">
    <property type="component" value="Unassembled WGS sequence"/>
</dbReference>
<reference evidence="1" key="2">
    <citation type="submission" date="2021-01" db="EMBL/GenBank/DDBJ databases">
        <authorList>
            <person name="Kang M."/>
        </authorList>
    </citation>
    <scope>NUCLEOTIDE SEQUENCE</scope>
    <source>
        <strain evidence="1">KACC 17527</strain>
    </source>
</reference>
<organism evidence="1 2">
    <name type="scientific">Ramlibacter ginsenosidimutans</name>
    <dbReference type="NCBI Taxonomy" id="502333"/>
    <lineage>
        <taxon>Bacteria</taxon>
        <taxon>Pseudomonadati</taxon>
        <taxon>Pseudomonadota</taxon>
        <taxon>Betaproteobacteria</taxon>
        <taxon>Burkholderiales</taxon>
        <taxon>Comamonadaceae</taxon>
        <taxon>Ramlibacter</taxon>
    </lineage>
</organism>
<gene>
    <name evidence="1" type="ORF">JJB11_10060</name>
</gene>
<dbReference type="RefSeq" id="WP_201169669.1">
    <property type="nucleotide sequence ID" value="NZ_JAEPWM010000003.1"/>
</dbReference>
<dbReference type="AlphaFoldDB" id="A0A934TSZ6"/>
<sequence>MTSPELQSDVRRYLLGSVPSVPYLEAVLLLRADPGVAWDAAGLARRLYVPERRGIELLGQLRESGIAVAASQAGAVHYGPEPQLAALVDQVAEAYASDLVGVSSLIHSRIDRRAQQFADAFRFRKD</sequence>
<name>A0A934TSZ6_9BURK</name>
<comment type="caution">
    <text evidence="1">The sequence shown here is derived from an EMBL/GenBank/DDBJ whole genome shotgun (WGS) entry which is preliminary data.</text>
</comment>
<accession>A0A934TSZ6</accession>
<evidence type="ECO:0000313" key="1">
    <source>
        <dbReference type="EMBL" id="MBK6006436.1"/>
    </source>
</evidence>